<dbReference type="EMBL" id="JACIJC010000001">
    <property type="protein sequence ID" value="MBB5684890.1"/>
    <property type="molecule type" value="Genomic_DNA"/>
</dbReference>
<evidence type="ECO:0000259" key="1">
    <source>
        <dbReference type="Pfam" id="PF00501"/>
    </source>
</evidence>
<dbReference type="Gene3D" id="3.40.50.12780">
    <property type="entry name" value="N-terminal domain of ligase-like"/>
    <property type="match status" value="1"/>
</dbReference>
<comment type="caution">
    <text evidence="2">The sequence shown here is derived from an EMBL/GenBank/DDBJ whole genome shotgun (WGS) entry which is preliminary data.</text>
</comment>
<evidence type="ECO:0000313" key="3">
    <source>
        <dbReference type="Proteomes" id="UP000549617"/>
    </source>
</evidence>
<dbReference type="Proteomes" id="UP000549617">
    <property type="component" value="Unassembled WGS sequence"/>
</dbReference>
<evidence type="ECO:0000313" key="2">
    <source>
        <dbReference type="EMBL" id="MBB5684890.1"/>
    </source>
</evidence>
<feature type="domain" description="AMP-dependent synthetase/ligase" evidence="1">
    <location>
        <begin position="55"/>
        <end position="114"/>
    </location>
</feature>
<protein>
    <recommendedName>
        <fullName evidence="1">AMP-dependent synthetase/ligase domain-containing protein</fullName>
    </recommendedName>
</protein>
<dbReference type="InterPro" id="IPR000873">
    <property type="entry name" value="AMP-dep_synth/lig_dom"/>
</dbReference>
<keyword evidence="3" id="KW-1185">Reference proteome</keyword>
<name>A0A7W9EED4_9SPHN</name>
<sequence>MQDAPPSYSTAFGALAVSHGDHVVSANALERTNACVVLCDGWTGEVRVALRVLSSAGRVEELSFDDLRISASRFAAMLAESGVGPGDRVAGLLPRTLDLMTVLLGTLGAGAPASLAKLNGEINKLRNAVYRLIGGWAVPEAPTEVECVFLLAAGDHPVGSDRRHRPALDHILLAGDAARPEVFARLGVVPPWTRLRASNPIP</sequence>
<dbReference type="Pfam" id="PF00501">
    <property type="entry name" value="AMP-binding"/>
    <property type="match status" value="1"/>
</dbReference>
<dbReference type="SUPFAM" id="SSF56801">
    <property type="entry name" value="Acetyl-CoA synthetase-like"/>
    <property type="match status" value="1"/>
</dbReference>
<dbReference type="AlphaFoldDB" id="A0A7W9EED4"/>
<reference evidence="2 3" key="1">
    <citation type="submission" date="2020-08" db="EMBL/GenBank/DDBJ databases">
        <title>Genomic Encyclopedia of Type Strains, Phase IV (KMG-IV): sequencing the most valuable type-strain genomes for metagenomic binning, comparative biology and taxonomic classification.</title>
        <authorList>
            <person name="Goeker M."/>
        </authorList>
    </citation>
    <scope>NUCLEOTIDE SEQUENCE [LARGE SCALE GENOMIC DNA]</scope>
    <source>
        <strain evidence="2 3">DSM 25079</strain>
    </source>
</reference>
<accession>A0A7W9EED4</accession>
<gene>
    <name evidence="2" type="ORF">FHS49_000881</name>
</gene>
<dbReference type="InterPro" id="IPR042099">
    <property type="entry name" value="ANL_N_sf"/>
</dbReference>
<dbReference type="RefSeq" id="WP_184015594.1">
    <property type="nucleotide sequence ID" value="NZ_JACIJC010000001.1"/>
</dbReference>
<organism evidence="2 3">
    <name type="scientific">Sphingobium boeckii</name>
    <dbReference type="NCBI Taxonomy" id="1082345"/>
    <lineage>
        <taxon>Bacteria</taxon>
        <taxon>Pseudomonadati</taxon>
        <taxon>Pseudomonadota</taxon>
        <taxon>Alphaproteobacteria</taxon>
        <taxon>Sphingomonadales</taxon>
        <taxon>Sphingomonadaceae</taxon>
        <taxon>Sphingobium</taxon>
    </lineage>
</organism>
<proteinExistence type="predicted"/>